<gene>
    <name evidence="1" type="ORF">J8H85_05520</name>
</gene>
<proteinExistence type="predicted"/>
<comment type="caution">
    <text evidence="1">The sequence shown here is derived from an EMBL/GenBank/DDBJ whole genome shotgun (WGS) entry which is preliminary data.</text>
</comment>
<organism evidence="1 2">
    <name type="scientific">Mariniflexile gromovii</name>
    <dbReference type="NCBI Taxonomy" id="362523"/>
    <lineage>
        <taxon>Bacteria</taxon>
        <taxon>Pseudomonadati</taxon>
        <taxon>Bacteroidota</taxon>
        <taxon>Flavobacteriia</taxon>
        <taxon>Flavobacteriales</taxon>
        <taxon>Flavobacteriaceae</taxon>
        <taxon>Mariniflexile</taxon>
    </lineage>
</organism>
<protein>
    <submittedName>
        <fullName evidence="1">DUF4252 domain-containing protein</fullName>
    </submittedName>
</protein>
<dbReference type="RefSeq" id="WP_209653445.1">
    <property type="nucleotide sequence ID" value="NZ_JAGJCB010000004.1"/>
</dbReference>
<dbReference type="PROSITE" id="PS51257">
    <property type="entry name" value="PROKAR_LIPOPROTEIN"/>
    <property type="match status" value="1"/>
</dbReference>
<dbReference type="Proteomes" id="UP000670776">
    <property type="component" value="Unassembled WGS sequence"/>
</dbReference>
<reference evidence="1 2" key="1">
    <citation type="submission" date="2021-04" db="EMBL/GenBank/DDBJ databases">
        <title>Mariniflexile gromovii gen. nov., sp. nov., a gliding bacterium isolated from the sea urchin Strongylocentrotus intermedius.</title>
        <authorList>
            <person name="Ko S."/>
            <person name="Le V."/>
            <person name="Ahn C.-Y."/>
            <person name="Oh H.-M."/>
        </authorList>
    </citation>
    <scope>NUCLEOTIDE SEQUENCE [LARGE SCALE GENOMIC DNA]</scope>
    <source>
        <strain evidence="1 2">KCTC 12570</strain>
    </source>
</reference>
<name>A0ABS4BRW8_9FLAO</name>
<accession>A0ABS4BRW8</accession>
<dbReference type="EMBL" id="JAGJCB010000004">
    <property type="protein sequence ID" value="MBP0903277.1"/>
    <property type="molecule type" value="Genomic_DNA"/>
</dbReference>
<evidence type="ECO:0000313" key="1">
    <source>
        <dbReference type="EMBL" id="MBP0903277.1"/>
    </source>
</evidence>
<keyword evidence="2" id="KW-1185">Reference proteome</keyword>
<dbReference type="InterPro" id="IPR025348">
    <property type="entry name" value="DUF4252"/>
</dbReference>
<sequence length="180" mass="20164">MNRTINYILLILFTATVLVSCNDGASLQKYFVDHQESKDFITQDIPISMLKIDESKFNSEQKEAYNSVSRLNFLGFKANETNAETLKVELAKVKTILGNQKYNDLMEFSDRGNKVVVKYLGDDDEADEVVVFGSSKDMGFGIVRVLGDAMSPDKMVTLVGILQGAHVDEGQVQDIMNFFK</sequence>
<dbReference type="Pfam" id="PF14060">
    <property type="entry name" value="DUF4252"/>
    <property type="match status" value="1"/>
</dbReference>
<evidence type="ECO:0000313" key="2">
    <source>
        <dbReference type="Proteomes" id="UP000670776"/>
    </source>
</evidence>